<dbReference type="OrthoDB" id="1521937at2"/>
<dbReference type="Gene3D" id="3.40.1110.10">
    <property type="entry name" value="Calcium-transporting ATPase, cytoplasmic domain N"/>
    <property type="match status" value="1"/>
</dbReference>
<evidence type="ECO:0000256" key="3">
    <source>
        <dbReference type="ARBA" id="ARBA00022692"/>
    </source>
</evidence>
<dbReference type="InterPro" id="IPR023299">
    <property type="entry name" value="ATPase_P-typ_cyto_dom_N"/>
</dbReference>
<dbReference type="NCBIfam" id="TIGR01494">
    <property type="entry name" value="ATPase_P-type"/>
    <property type="match status" value="1"/>
</dbReference>
<dbReference type="Gene3D" id="3.40.50.1000">
    <property type="entry name" value="HAD superfamily/HAD-like"/>
    <property type="match status" value="1"/>
</dbReference>
<organism evidence="13 14">
    <name type="scientific">Flavivirga aquatica</name>
    <dbReference type="NCBI Taxonomy" id="1849968"/>
    <lineage>
        <taxon>Bacteria</taxon>
        <taxon>Pseudomonadati</taxon>
        <taxon>Bacteroidota</taxon>
        <taxon>Flavobacteriia</taxon>
        <taxon>Flavobacteriales</taxon>
        <taxon>Flavobacteriaceae</taxon>
        <taxon>Flavivirga</taxon>
    </lineage>
</organism>
<evidence type="ECO:0000256" key="2">
    <source>
        <dbReference type="ARBA" id="ARBA00006024"/>
    </source>
</evidence>
<dbReference type="Proteomes" id="UP000095713">
    <property type="component" value="Unassembled WGS sequence"/>
</dbReference>
<dbReference type="GO" id="GO:0005886">
    <property type="term" value="C:plasma membrane"/>
    <property type="evidence" value="ECO:0007669"/>
    <property type="project" value="UniProtKB-SubCell"/>
</dbReference>
<dbReference type="PANTHER" id="PTHR48085">
    <property type="entry name" value="CADMIUM/ZINC-TRANSPORTING ATPASE HMA2-RELATED"/>
    <property type="match status" value="1"/>
</dbReference>
<evidence type="ECO:0000256" key="10">
    <source>
        <dbReference type="RuleBase" id="RU362081"/>
    </source>
</evidence>
<dbReference type="SUPFAM" id="SSF81665">
    <property type="entry name" value="Calcium ATPase, transmembrane domain M"/>
    <property type="match status" value="1"/>
</dbReference>
<gene>
    <name evidence="13" type="ORF">A8C32_08470</name>
</gene>
<keyword evidence="10" id="KW-1003">Cell membrane</keyword>
<dbReference type="NCBIfam" id="TIGR01512">
    <property type="entry name" value="ATPase-IB2_Cd"/>
    <property type="match status" value="1"/>
</dbReference>
<dbReference type="InterPro" id="IPR018303">
    <property type="entry name" value="ATPase_P-typ_P_site"/>
</dbReference>
<dbReference type="InterPro" id="IPR059000">
    <property type="entry name" value="ATPase_P-type_domA"/>
</dbReference>
<comment type="caution">
    <text evidence="13">The sequence shown here is derived from an EMBL/GenBank/DDBJ whole genome shotgun (WGS) entry which is preliminary data.</text>
</comment>
<evidence type="ECO:0000313" key="13">
    <source>
        <dbReference type="EMBL" id="OEJ99195.1"/>
    </source>
</evidence>
<feature type="transmembrane region" description="Helical" evidence="10">
    <location>
        <begin position="270"/>
        <end position="290"/>
    </location>
</feature>
<dbReference type="GO" id="GO:0016463">
    <property type="term" value="F:P-type zinc transporter activity"/>
    <property type="evidence" value="ECO:0007669"/>
    <property type="project" value="UniProtKB-EC"/>
</dbReference>
<feature type="transmembrane region" description="Helical" evidence="10">
    <location>
        <begin position="121"/>
        <end position="138"/>
    </location>
</feature>
<accession>A0A1E5SJ97</accession>
<dbReference type="GO" id="GO:0005524">
    <property type="term" value="F:ATP binding"/>
    <property type="evidence" value="ECO:0007669"/>
    <property type="project" value="UniProtKB-UniRule"/>
</dbReference>
<dbReference type="EC" id="7.2.2.12" evidence="8"/>
<dbReference type="STRING" id="1849968.A8C32_08470"/>
<dbReference type="Pfam" id="PF00702">
    <property type="entry name" value="Hydrolase"/>
    <property type="match status" value="1"/>
</dbReference>
<evidence type="ECO:0000256" key="7">
    <source>
        <dbReference type="ARBA" id="ARBA00023136"/>
    </source>
</evidence>
<dbReference type="InterPro" id="IPR001757">
    <property type="entry name" value="P_typ_ATPase"/>
</dbReference>
<dbReference type="GO" id="GO:0046872">
    <property type="term" value="F:metal ion binding"/>
    <property type="evidence" value="ECO:0007669"/>
    <property type="project" value="UniProtKB-KW"/>
</dbReference>
<keyword evidence="7 10" id="KW-0472">Membrane</keyword>
<keyword evidence="3 10" id="KW-0812">Transmembrane</keyword>
<evidence type="ECO:0000259" key="12">
    <source>
        <dbReference type="Pfam" id="PF00122"/>
    </source>
</evidence>
<dbReference type="Gene3D" id="2.70.150.10">
    <property type="entry name" value="Calcium-transporting ATPase, cytoplasmic transduction domain A"/>
    <property type="match status" value="1"/>
</dbReference>
<dbReference type="GO" id="GO:0016887">
    <property type="term" value="F:ATP hydrolysis activity"/>
    <property type="evidence" value="ECO:0007669"/>
    <property type="project" value="InterPro"/>
</dbReference>
<dbReference type="GO" id="GO:0015086">
    <property type="term" value="F:cadmium ion transmembrane transporter activity"/>
    <property type="evidence" value="ECO:0007669"/>
    <property type="project" value="TreeGrafter"/>
</dbReference>
<dbReference type="RefSeq" id="WP_069831877.1">
    <property type="nucleotide sequence ID" value="NZ_MDJD01000054.1"/>
</dbReference>
<evidence type="ECO:0000256" key="1">
    <source>
        <dbReference type="ARBA" id="ARBA00004370"/>
    </source>
</evidence>
<keyword evidence="10" id="KW-0547">Nucleotide-binding</keyword>
<dbReference type="InterPro" id="IPR044492">
    <property type="entry name" value="P_typ_ATPase_HD_dom"/>
</dbReference>
<dbReference type="SUPFAM" id="SSF81653">
    <property type="entry name" value="Calcium ATPase, transduction domain A"/>
    <property type="match status" value="1"/>
</dbReference>
<comment type="similarity">
    <text evidence="2 10">Belongs to the cation transport ATPase (P-type) (TC 3.A.3) family. Type IB subfamily.</text>
</comment>
<dbReference type="SFLD" id="SFLDF00027">
    <property type="entry name" value="p-type_atpase"/>
    <property type="match status" value="1"/>
</dbReference>
<dbReference type="PRINTS" id="PR00119">
    <property type="entry name" value="CATATPASE"/>
</dbReference>
<dbReference type="InterPro" id="IPR036412">
    <property type="entry name" value="HAD-like_sf"/>
</dbReference>
<dbReference type="NCBIfam" id="TIGR01525">
    <property type="entry name" value="ATPase-IB_hvy"/>
    <property type="match status" value="1"/>
</dbReference>
<dbReference type="SFLD" id="SFLDG00002">
    <property type="entry name" value="C1.7:_P-type_atpase_like"/>
    <property type="match status" value="1"/>
</dbReference>
<protein>
    <recommendedName>
        <fullName evidence="8">P-type Zn(2+) transporter</fullName>
        <ecNumber evidence="8">7.2.2.12</ecNumber>
    </recommendedName>
</protein>
<evidence type="ECO:0000256" key="11">
    <source>
        <dbReference type="SAM" id="MobiDB-lite"/>
    </source>
</evidence>
<dbReference type="PROSITE" id="PS00154">
    <property type="entry name" value="ATPASE_E1_E2"/>
    <property type="match status" value="1"/>
</dbReference>
<feature type="compositionally biased region" description="Basic and acidic residues" evidence="11">
    <location>
        <begin position="7"/>
        <end position="28"/>
    </location>
</feature>
<evidence type="ECO:0000256" key="8">
    <source>
        <dbReference type="ARBA" id="ARBA00039097"/>
    </source>
</evidence>
<dbReference type="PRINTS" id="PR00941">
    <property type="entry name" value="CDATPASE"/>
</dbReference>
<keyword evidence="4 10" id="KW-0479">Metal-binding</keyword>
<comment type="catalytic activity">
    <reaction evidence="9">
        <text>Zn(2+)(in) + ATP + H2O = Zn(2+)(out) + ADP + phosphate + H(+)</text>
        <dbReference type="Rhea" id="RHEA:20621"/>
        <dbReference type="ChEBI" id="CHEBI:15377"/>
        <dbReference type="ChEBI" id="CHEBI:15378"/>
        <dbReference type="ChEBI" id="CHEBI:29105"/>
        <dbReference type="ChEBI" id="CHEBI:30616"/>
        <dbReference type="ChEBI" id="CHEBI:43474"/>
        <dbReference type="ChEBI" id="CHEBI:456216"/>
        <dbReference type="EC" id="7.2.2.12"/>
    </reaction>
</comment>
<feature type="region of interest" description="Disordered" evidence="11">
    <location>
        <begin position="1"/>
        <end position="29"/>
    </location>
</feature>
<dbReference type="AlphaFoldDB" id="A0A1E5SJ97"/>
<dbReference type="InterPro" id="IPR008250">
    <property type="entry name" value="ATPase_P-typ_transduc_dom_A_sf"/>
</dbReference>
<evidence type="ECO:0000256" key="5">
    <source>
        <dbReference type="ARBA" id="ARBA00022967"/>
    </source>
</evidence>
<feature type="transmembrane region" description="Helical" evidence="10">
    <location>
        <begin position="36"/>
        <end position="55"/>
    </location>
</feature>
<proteinExistence type="inferred from homology"/>
<dbReference type="SFLD" id="SFLDS00003">
    <property type="entry name" value="Haloacid_Dehalogenase"/>
    <property type="match status" value="1"/>
</dbReference>
<evidence type="ECO:0000256" key="4">
    <source>
        <dbReference type="ARBA" id="ARBA00022723"/>
    </source>
</evidence>
<keyword evidence="5" id="KW-1278">Translocase</keyword>
<dbReference type="InterPro" id="IPR023298">
    <property type="entry name" value="ATPase_P-typ_TM_dom_sf"/>
</dbReference>
<evidence type="ECO:0000256" key="6">
    <source>
        <dbReference type="ARBA" id="ARBA00022989"/>
    </source>
</evidence>
<dbReference type="SUPFAM" id="SSF56784">
    <property type="entry name" value="HAD-like"/>
    <property type="match status" value="1"/>
</dbReference>
<feature type="transmembrane region" description="Helical" evidence="10">
    <location>
        <begin position="97"/>
        <end position="115"/>
    </location>
</feature>
<feature type="domain" description="P-type ATPase A" evidence="12">
    <location>
        <begin position="152"/>
        <end position="251"/>
    </location>
</feature>
<dbReference type="Pfam" id="PF00122">
    <property type="entry name" value="E1-E2_ATPase"/>
    <property type="match status" value="1"/>
</dbReference>
<sequence>MKKKKVNLRDIKPNSEIDHNQNDGHNHSSSENIGKFNIYLPAIFSFVMLMIGIAIDYFDMFPYFKGWIRILWYVMAYIPVGFPVIKEGWKSIKKGDVFTEFFLMSIATIGAFVIGEYPEGVAVMLFYAVGELFQSAAVNKAKGNIKALLDVRPNEALVYRNNDYISVSPETVEIGEKVQVRVGEKIPLDGILLSEKGSFNTAALTGESKPDTIAKGEKVFAGSINMDGVIEIETTKEFKDSSIARILDMVQNATARKSKTELFIRQFARIYTPIVVFLAIAVTFLPYFFVDDYVFRDWLYRALIFLVISCPCALVISIPLGYFGGLGAASKNGILFKGASFLDAMTKINTLVMDKTGTVTKGVFKIKKIEAINWDEKEFMKYLMAMEEQSTHPIAKAILEYKDEGTDYEASEVSEIAGKGLKGIVNGKTVLVGNKALMTANNINVLEETETIVESIVLVSIDNTFAGYVVIADELKEDAKETITALHKVGVKNIMMLSGDKDSITQKVASELNIEIAKGGLLPEDKLNEVEILKQNPNNKIAFIGDGINDAPVLAASDVGIAMGGLGSDVAIETADVIIQTDQPSKVVRAIKISRSTRKIVWQNIILAFGVKVIVLILGAGGLATMWEAVFADVGVALLAILNAVRLQRMKWVD</sequence>
<evidence type="ECO:0000256" key="9">
    <source>
        <dbReference type="ARBA" id="ARBA00047308"/>
    </source>
</evidence>
<dbReference type="PANTHER" id="PTHR48085:SF5">
    <property type="entry name" value="CADMIUM_ZINC-TRANSPORTING ATPASE HMA4-RELATED"/>
    <property type="match status" value="1"/>
</dbReference>
<feature type="transmembrane region" description="Helical" evidence="10">
    <location>
        <begin position="302"/>
        <end position="323"/>
    </location>
</feature>
<evidence type="ECO:0000313" key="14">
    <source>
        <dbReference type="Proteomes" id="UP000095713"/>
    </source>
</evidence>
<feature type="transmembrane region" description="Helical" evidence="10">
    <location>
        <begin position="67"/>
        <end position="85"/>
    </location>
</feature>
<dbReference type="InterPro" id="IPR023214">
    <property type="entry name" value="HAD_sf"/>
</dbReference>
<dbReference type="InterPro" id="IPR027256">
    <property type="entry name" value="P-typ_ATPase_IB"/>
</dbReference>
<feature type="transmembrane region" description="Helical" evidence="10">
    <location>
        <begin position="600"/>
        <end position="620"/>
    </location>
</feature>
<keyword evidence="6 10" id="KW-1133">Transmembrane helix</keyword>
<keyword evidence="10" id="KW-0067">ATP-binding</keyword>
<comment type="subcellular location">
    <subcellularLocation>
        <location evidence="10">Cell membrane</location>
    </subcellularLocation>
    <subcellularLocation>
        <location evidence="1">Membrane</location>
    </subcellularLocation>
</comment>
<dbReference type="EMBL" id="MDJD01000054">
    <property type="protein sequence ID" value="OEJ99195.1"/>
    <property type="molecule type" value="Genomic_DNA"/>
</dbReference>
<dbReference type="InterPro" id="IPR051014">
    <property type="entry name" value="Cation_Transport_ATPase_IB"/>
</dbReference>
<name>A0A1E5SJ97_9FLAO</name>
<reference evidence="13 14" key="1">
    <citation type="submission" date="2016-05" db="EMBL/GenBank/DDBJ databases">
        <title>Draft Genome Sequence of Algibacter sp. Strain SK-16 Isolated from the Surface Water of Aburatsubo Inlet.</title>
        <authorList>
            <person name="Wong S.-K."/>
            <person name="Yoshizawa S."/>
            <person name="Nakajima Y."/>
            <person name="Ogura Y."/>
            <person name="Tetsuya H."/>
            <person name="Hamasaki K."/>
        </authorList>
    </citation>
    <scope>NUCLEOTIDE SEQUENCE [LARGE SCALE GENOMIC DNA]</scope>
    <source>
        <strain evidence="13 14">SK-16</strain>
    </source>
</reference>
<keyword evidence="14" id="KW-1185">Reference proteome</keyword>
<feature type="transmembrane region" description="Helical" evidence="10">
    <location>
        <begin position="626"/>
        <end position="645"/>
    </location>
</feature>